<accession>G9WGY5</accession>
<evidence type="ECO:0000313" key="3">
    <source>
        <dbReference type="Proteomes" id="UP000004959"/>
    </source>
</evidence>
<name>G9WGY5_9LACO</name>
<dbReference type="OrthoDB" id="9790815at2"/>
<organism evidence="2 3">
    <name type="scientific">Oenococcus kitaharae DSM 17330</name>
    <dbReference type="NCBI Taxonomy" id="1045004"/>
    <lineage>
        <taxon>Bacteria</taxon>
        <taxon>Bacillati</taxon>
        <taxon>Bacillota</taxon>
        <taxon>Bacilli</taxon>
        <taxon>Lactobacillales</taxon>
        <taxon>Lactobacillaceae</taxon>
        <taxon>Oenococcus</taxon>
    </lineage>
</organism>
<dbReference type="AlphaFoldDB" id="G9WGY5"/>
<dbReference type="STRING" id="336988.NT96_00195"/>
<reference evidence="2 3" key="1">
    <citation type="journal article" date="2012" name="PLoS ONE">
        <title>Functional divergence in the genus oenococcus as predicted by genome sequencing of the newly-described species, Oenococcus kitaharae.</title>
        <authorList>
            <person name="Borneman A.R."/>
            <person name="McCarthy J.M."/>
            <person name="Chambers P.J."/>
            <person name="Bartowsky E.J."/>
        </authorList>
    </citation>
    <scope>NUCLEOTIDE SEQUENCE [LARGE SCALE GENOMIC DNA]</scope>
    <source>
        <strain evidence="3">DSM17330</strain>
    </source>
</reference>
<evidence type="ECO:0000313" key="2">
    <source>
        <dbReference type="EMBL" id="EHN59393.1"/>
    </source>
</evidence>
<protein>
    <submittedName>
        <fullName evidence="2">6-phosphogluconolactonase</fullName>
    </submittedName>
</protein>
<proteinExistence type="inferred from homology"/>
<evidence type="ECO:0000256" key="1">
    <source>
        <dbReference type="ARBA" id="ARBA00005564"/>
    </source>
</evidence>
<dbReference type="RefSeq" id="WP_007746278.1">
    <property type="nucleotide sequence ID" value="NZ_CM001398.1"/>
</dbReference>
<comment type="caution">
    <text evidence="2">The sequence shown here is derived from an EMBL/GenBank/DDBJ whole genome shotgun (WGS) entry which is preliminary data.</text>
</comment>
<sequence length="338" mass="37595">MSYKLLFGTYTKSDSKGLYEAFLSDDGKLNNLENVAQIGSPTYFALSNAGLLYAVDKQGGRGGVSVWDTSTMPFTKTDEQISDGASPAYVFVDEGRQLVFTGNYHTGLITIFKIDGQKLVKTDEFQNEGKGPRAEQDSAHIHFTNLTPDNRLVAVDLGTDEVLTFEISQDGKLSEPIRFQTEAGFGPRHIRFSEDGKRAFLLGELSSKLSLLKYQEGKFKLISTISTIPADWTKHNGAAAIRLSDDYKYIYTTNRGYNSIAVFKIADDENDVKLIQQIPTEGDFPRDFNITPDGRYLVAVNQNTNNASSYAIDKTSGELTLIQKDFYVPEAVRVYFQA</sequence>
<dbReference type="SUPFAM" id="SSF51004">
    <property type="entry name" value="C-terminal (heme d1) domain of cytochrome cd1-nitrite reductase"/>
    <property type="match status" value="1"/>
</dbReference>
<dbReference type="PANTHER" id="PTHR30344:SF1">
    <property type="entry name" value="6-PHOSPHOGLUCONOLACTONASE"/>
    <property type="match status" value="1"/>
</dbReference>
<dbReference type="InterPro" id="IPR050282">
    <property type="entry name" value="Cycloisomerase_2"/>
</dbReference>
<keyword evidence="3" id="KW-1185">Reference proteome</keyword>
<dbReference type="Proteomes" id="UP000004959">
    <property type="component" value="Chromosome"/>
</dbReference>
<dbReference type="InterPro" id="IPR011048">
    <property type="entry name" value="Haem_d1_sf"/>
</dbReference>
<dbReference type="GO" id="GO:0017057">
    <property type="term" value="F:6-phosphogluconolactonase activity"/>
    <property type="evidence" value="ECO:0007669"/>
    <property type="project" value="TreeGrafter"/>
</dbReference>
<dbReference type="InterPro" id="IPR015943">
    <property type="entry name" value="WD40/YVTN_repeat-like_dom_sf"/>
</dbReference>
<dbReference type="PATRIC" id="fig|1045004.4.peg.1285"/>
<dbReference type="EMBL" id="AFVZ01000001">
    <property type="protein sequence ID" value="EHN59393.1"/>
    <property type="molecule type" value="Genomic_DNA"/>
</dbReference>
<dbReference type="InterPro" id="IPR019405">
    <property type="entry name" value="Lactonase_7-beta_prop"/>
</dbReference>
<dbReference type="GO" id="GO:0005829">
    <property type="term" value="C:cytosol"/>
    <property type="evidence" value="ECO:0007669"/>
    <property type="project" value="TreeGrafter"/>
</dbReference>
<gene>
    <name evidence="2" type="ORF">OKIT_1310</name>
</gene>
<dbReference type="PANTHER" id="PTHR30344">
    <property type="entry name" value="6-PHOSPHOGLUCONOLACTONASE-RELATED"/>
    <property type="match status" value="1"/>
</dbReference>
<dbReference type="Pfam" id="PF10282">
    <property type="entry name" value="Lactonase"/>
    <property type="match status" value="1"/>
</dbReference>
<dbReference type="Gene3D" id="2.130.10.10">
    <property type="entry name" value="YVTN repeat-like/Quinoprotein amine dehydrogenase"/>
    <property type="match status" value="1"/>
</dbReference>
<comment type="similarity">
    <text evidence="1">Belongs to the cycloisomerase 2 family.</text>
</comment>
<dbReference type="eggNOG" id="COG2706">
    <property type="taxonomic scope" value="Bacteria"/>
</dbReference>
<dbReference type="HOGENOM" id="CLU_038716_3_1_9"/>